<evidence type="ECO:0000259" key="2">
    <source>
        <dbReference type="PROSITE" id="PS50240"/>
    </source>
</evidence>
<feature type="signal peptide" evidence="1">
    <location>
        <begin position="1"/>
        <end position="25"/>
    </location>
</feature>
<dbReference type="InterPro" id="IPR001254">
    <property type="entry name" value="Trypsin_dom"/>
</dbReference>
<dbReference type="SUPFAM" id="SSF50494">
    <property type="entry name" value="Trypsin-like serine proteases"/>
    <property type="match status" value="1"/>
</dbReference>
<dbReference type="PANTHER" id="PTHR24260">
    <property type="match status" value="1"/>
</dbReference>
<organism evidence="3 4">
    <name type="scientific">Hypsibius exemplaris</name>
    <name type="common">Freshwater tardigrade</name>
    <dbReference type="NCBI Taxonomy" id="2072580"/>
    <lineage>
        <taxon>Eukaryota</taxon>
        <taxon>Metazoa</taxon>
        <taxon>Ecdysozoa</taxon>
        <taxon>Tardigrada</taxon>
        <taxon>Eutardigrada</taxon>
        <taxon>Parachela</taxon>
        <taxon>Hypsibioidea</taxon>
        <taxon>Hypsibiidae</taxon>
        <taxon>Hypsibius</taxon>
    </lineage>
</organism>
<dbReference type="InterPro" id="IPR043504">
    <property type="entry name" value="Peptidase_S1_PA_chymotrypsin"/>
</dbReference>
<dbReference type="GO" id="GO:0004252">
    <property type="term" value="F:serine-type endopeptidase activity"/>
    <property type="evidence" value="ECO:0007669"/>
    <property type="project" value="InterPro"/>
</dbReference>
<dbReference type="EMBL" id="MTYJ01000468">
    <property type="protein sequence ID" value="OWA54830.1"/>
    <property type="molecule type" value="Genomic_DNA"/>
</dbReference>
<reference evidence="4" key="1">
    <citation type="submission" date="2017-01" db="EMBL/GenBank/DDBJ databases">
        <title>Comparative genomics of anhydrobiosis in the tardigrade Hypsibius dujardini.</title>
        <authorList>
            <person name="Yoshida Y."/>
            <person name="Koutsovoulos G."/>
            <person name="Laetsch D."/>
            <person name="Stevens L."/>
            <person name="Kumar S."/>
            <person name="Horikawa D."/>
            <person name="Ishino K."/>
            <person name="Komine S."/>
            <person name="Tomita M."/>
            <person name="Blaxter M."/>
            <person name="Arakawa K."/>
        </authorList>
    </citation>
    <scope>NUCLEOTIDE SEQUENCE [LARGE SCALE GENOMIC DNA]</scope>
    <source>
        <strain evidence="4">Z151</strain>
    </source>
</reference>
<dbReference type="SMART" id="SM00020">
    <property type="entry name" value="Tryp_SPc"/>
    <property type="match status" value="1"/>
</dbReference>
<comment type="caution">
    <text evidence="3">The sequence shown here is derived from an EMBL/GenBank/DDBJ whole genome shotgun (WGS) entry which is preliminary data.</text>
</comment>
<protein>
    <recommendedName>
        <fullName evidence="2">Peptidase S1 domain-containing protein</fullName>
    </recommendedName>
</protein>
<sequence length="356" mass="37476">MSSRYLPTSLLLLGLSGAILAGVTASYGDASAKRQCGQTGAGNNADFFAASSPSSKTLLSNPSDLVQEHDHRVSFHERKFPSRRASVGIATDFAIVPTIIGGSKALPNQLCWNAVVFLTAGELTGICGGTIIGARTILTLASCLFDNSNAAIPPQNVTVMLGALDSNPNITAGGCAETYHASRLSVNPAFNLIDVDRENIAIITLERAIDFAYKPCACLACLDDLSPKVGDVCIVSGVGGDQLNNDTNAARPLKWVRQPVLEQSQGRCFWQVDTNGTVTNNFSSSICAGGVVGEDFCYGGDPGGPLVCLDQNKAFYAAGIALDGTLQCAIGVGSQYTKIQNYLQWIRYAALPEDKL</sequence>
<keyword evidence="1" id="KW-0732">Signal</keyword>
<feature type="domain" description="Peptidase S1" evidence="2">
    <location>
        <begin position="99"/>
        <end position="351"/>
    </location>
</feature>
<dbReference type="Gene3D" id="2.40.10.10">
    <property type="entry name" value="Trypsin-like serine proteases"/>
    <property type="match status" value="1"/>
</dbReference>
<accession>A0A9X6RP81</accession>
<name>A0A9X6RP81_HYPEX</name>
<dbReference type="Proteomes" id="UP000192578">
    <property type="component" value="Unassembled WGS sequence"/>
</dbReference>
<dbReference type="PANTHER" id="PTHR24260:SF136">
    <property type="entry name" value="GH08193P-RELATED"/>
    <property type="match status" value="1"/>
</dbReference>
<evidence type="ECO:0000256" key="1">
    <source>
        <dbReference type="SAM" id="SignalP"/>
    </source>
</evidence>
<dbReference type="OrthoDB" id="7726766at2759"/>
<dbReference type="InterPro" id="IPR009003">
    <property type="entry name" value="Peptidase_S1_PA"/>
</dbReference>
<dbReference type="PROSITE" id="PS50240">
    <property type="entry name" value="TRYPSIN_DOM"/>
    <property type="match status" value="1"/>
</dbReference>
<keyword evidence="4" id="KW-1185">Reference proteome</keyword>
<dbReference type="InterPro" id="IPR051333">
    <property type="entry name" value="CLIP_Serine_Protease"/>
</dbReference>
<evidence type="ECO:0000313" key="4">
    <source>
        <dbReference type="Proteomes" id="UP000192578"/>
    </source>
</evidence>
<evidence type="ECO:0000313" key="3">
    <source>
        <dbReference type="EMBL" id="OWA54830.1"/>
    </source>
</evidence>
<dbReference type="Pfam" id="PF00089">
    <property type="entry name" value="Trypsin"/>
    <property type="match status" value="1"/>
</dbReference>
<dbReference type="AlphaFoldDB" id="A0A9X6RP81"/>
<dbReference type="GO" id="GO:0006508">
    <property type="term" value="P:proteolysis"/>
    <property type="evidence" value="ECO:0007669"/>
    <property type="project" value="InterPro"/>
</dbReference>
<feature type="chain" id="PRO_5040808054" description="Peptidase S1 domain-containing protein" evidence="1">
    <location>
        <begin position="26"/>
        <end position="356"/>
    </location>
</feature>
<gene>
    <name evidence="3" type="ORF">BV898_19224</name>
</gene>
<proteinExistence type="predicted"/>